<evidence type="ECO:0000256" key="1">
    <source>
        <dbReference type="SAM" id="Phobius"/>
    </source>
</evidence>
<dbReference type="Proteomes" id="UP000095347">
    <property type="component" value="Unassembled WGS sequence"/>
</dbReference>
<protein>
    <recommendedName>
        <fullName evidence="2">Glycerophosphoryl diester phosphodiesterase membrane domain-containing protein</fullName>
    </recommendedName>
</protein>
<feature type="transmembrane region" description="Helical" evidence="1">
    <location>
        <begin position="20"/>
        <end position="44"/>
    </location>
</feature>
<accession>A0A1E5QBJ5</accession>
<feature type="transmembrane region" description="Helical" evidence="1">
    <location>
        <begin position="117"/>
        <end position="134"/>
    </location>
</feature>
<proteinExistence type="predicted"/>
<feature type="transmembrane region" description="Helical" evidence="1">
    <location>
        <begin position="186"/>
        <end position="212"/>
    </location>
</feature>
<dbReference type="AlphaFoldDB" id="A0A1E5QBJ5"/>
<dbReference type="Pfam" id="PF10110">
    <property type="entry name" value="GPDPase_memb"/>
    <property type="match status" value="1"/>
</dbReference>
<name>A0A1E5QBJ5_9PROT</name>
<feature type="domain" description="Glycerophosphoryl diester phosphodiesterase membrane" evidence="2">
    <location>
        <begin position="136"/>
        <end position="245"/>
    </location>
</feature>
<gene>
    <name evidence="3" type="ORF">BEN30_04475</name>
</gene>
<keyword evidence="1" id="KW-1133">Transmembrane helix</keyword>
<dbReference type="STRING" id="28181.BEN30_04475"/>
<evidence type="ECO:0000259" key="2">
    <source>
        <dbReference type="Pfam" id="PF10110"/>
    </source>
</evidence>
<evidence type="ECO:0000313" key="3">
    <source>
        <dbReference type="EMBL" id="OEJ69337.1"/>
    </source>
</evidence>
<keyword evidence="1" id="KW-0472">Membrane</keyword>
<organism evidence="3 4">
    <name type="scientific">Magnetovibrio blakemorei</name>
    <dbReference type="NCBI Taxonomy" id="28181"/>
    <lineage>
        <taxon>Bacteria</taxon>
        <taxon>Pseudomonadati</taxon>
        <taxon>Pseudomonadota</taxon>
        <taxon>Alphaproteobacteria</taxon>
        <taxon>Rhodospirillales</taxon>
        <taxon>Magnetovibrionaceae</taxon>
        <taxon>Magnetovibrio</taxon>
    </lineage>
</organism>
<feature type="transmembrane region" description="Helical" evidence="1">
    <location>
        <begin position="93"/>
        <end position="110"/>
    </location>
</feature>
<keyword evidence="1" id="KW-0812">Transmembrane</keyword>
<reference evidence="4" key="1">
    <citation type="submission" date="2016-07" db="EMBL/GenBank/DDBJ databases">
        <authorList>
            <person name="Florea S."/>
            <person name="Webb J.S."/>
            <person name="Jaromczyk J."/>
            <person name="Schardl C.L."/>
        </authorList>
    </citation>
    <scope>NUCLEOTIDE SEQUENCE [LARGE SCALE GENOMIC DNA]</scope>
    <source>
        <strain evidence="4">MV-1</strain>
    </source>
</reference>
<keyword evidence="4" id="KW-1185">Reference proteome</keyword>
<comment type="caution">
    <text evidence="3">The sequence shown here is derived from an EMBL/GenBank/DDBJ whole genome shotgun (WGS) entry which is preliminary data.</text>
</comment>
<dbReference type="InterPro" id="IPR018476">
    <property type="entry name" value="GlyceroP-diester-Pdiesterase_M"/>
</dbReference>
<feature type="transmembrane region" description="Helical" evidence="1">
    <location>
        <begin position="51"/>
        <end position="73"/>
    </location>
</feature>
<feature type="transmembrane region" description="Helical" evidence="1">
    <location>
        <begin position="224"/>
        <end position="249"/>
    </location>
</feature>
<sequence length="259" mass="28320">MAEPQPSIGALAVAKTTYRLIWRMVIPALVLMAVPFVVSLAAAYGGQKIGLLLHLPLSLIAYLANVVFIAALLRHVLLNAPASVRALKIGRTELHILAVGVIAVLFLLCLRYIHLNVLIVVLTSFTAVFVMLLGSKLGWFVFMGGYLLVFLYFILRFGTTLPLIVQHGTKFTTAMVQAWSMTRGRVGSLFWAFVLVMVPVGVINVFGVRFVGGHLPLQPDLIRVFVSVVQAYIVMTALTIFSAVVFQGLHQPAKPVRTP</sequence>
<dbReference type="RefSeq" id="WP_069956801.1">
    <property type="nucleotide sequence ID" value="NZ_MCGG01000008.1"/>
</dbReference>
<evidence type="ECO:0000313" key="4">
    <source>
        <dbReference type="Proteomes" id="UP000095347"/>
    </source>
</evidence>
<feature type="transmembrane region" description="Helical" evidence="1">
    <location>
        <begin position="140"/>
        <end position="165"/>
    </location>
</feature>
<dbReference type="EMBL" id="MCGG01000008">
    <property type="protein sequence ID" value="OEJ69337.1"/>
    <property type="molecule type" value="Genomic_DNA"/>
</dbReference>